<dbReference type="PROSITE" id="PS00211">
    <property type="entry name" value="ABC_TRANSPORTER_1"/>
    <property type="match status" value="1"/>
</dbReference>
<dbReference type="CDD" id="cd03214">
    <property type="entry name" value="ABC_Iron-Siderophores_B12_Hemin"/>
    <property type="match status" value="1"/>
</dbReference>
<dbReference type="PROSITE" id="PS50893">
    <property type="entry name" value="ABC_TRANSPORTER_2"/>
    <property type="match status" value="1"/>
</dbReference>
<keyword evidence="3" id="KW-0997">Cell inner membrane</keyword>
<gene>
    <name evidence="10" type="primary">hmuV</name>
    <name evidence="10" type="ORF">WT26_33825</name>
</gene>
<dbReference type="EMBL" id="CP013444">
    <property type="protein sequence ID" value="AOK20700.1"/>
    <property type="molecule type" value="Genomic_DNA"/>
</dbReference>
<dbReference type="PANTHER" id="PTHR42794:SF1">
    <property type="entry name" value="HEMIN IMPORT ATP-BINDING PROTEIN HMUV"/>
    <property type="match status" value="1"/>
</dbReference>
<evidence type="ECO:0000256" key="7">
    <source>
        <dbReference type="ARBA" id="ARBA00023136"/>
    </source>
</evidence>
<dbReference type="Proteomes" id="UP000094776">
    <property type="component" value="Chromosome 2"/>
</dbReference>
<comment type="function">
    <text evidence="8">Part of the ABC transporter complex HmuTUV involved in hemin import. Responsible for energy coupling to the transport system.</text>
</comment>
<feature type="domain" description="ABC transporter" evidence="9">
    <location>
        <begin position="2"/>
        <end position="257"/>
    </location>
</feature>
<dbReference type="RefSeq" id="WP_069274985.1">
    <property type="nucleotide sequence ID" value="NZ_CP013444.1"/>
</dbReference>
<evidence type="ECO:0000256" key="5">
    <source>
        <dbReference type="ARBA" id="ARBA00022840"/>
    </source>
</evidence>
<accession>A0A1B4Q3F7</accession>
<evidence type="ECO:0000256" key="2">
    <source>
        <dbReference type="ARBA" id="ARBA00022475"/>
    </source>
</evidence>
<proteinExistence type="predicted"/>
<evidence type="ECO:0000256" key="6">
    <source>
        <dbReference type="ARBA" id="ARBA00022967"/>
    </source>
</evidence>
<dbReference type="Gene3D" id="3.40.50.300">
    <property type="entry name" value="P-loop containing nucleotide triphosphate hydrolases"/>
    <property type="match status" value="1"/>
</dbReference>
<dbReference type="SMART" id="SM00382">
    <property type="entry name" value="AAA"/>
    <property type="match status" value="1"/>
</dbReference>
<dbReference type="NCBIfam" id="NF010067">
    <property type="entry name" value="PRK13547.1"/>
    <property type="match status" value="1"/>
</dbReference>
<evidence type="ECO:0000256" key="3">
    <source>
        <dbReference type="ARBA" id="ARBA00022519"/>
    </source>
</evidence>
<evidence type="ECO:0000313" key="11">
    <source>
        <dbReference type="Proteomes" id="UP000094776"/>
    </source>
</evidence>
<dbReference type="GO" id="GO:0016887">
    <property type="term" value="F:ATP hydrolysis activity"/>
    <property type="evidence" value="ECO:0007669"/>
    <property type="project" value="InterPro"/>
</dbReference>
<reference evidence="10 11" key="1">
    <citation type="submission" date="2015-12" db="EMBL/GenBank/DDBJ databases">
        <title>Diversity of Burkholderia near neighbor genomes.</title>
        <authorList>
            <person name="Sahl J."/>
            <person name="Wagner D."/>
            <person name="Keim P."/>
        </authorList>
    </citation>
    <scope>NUCLEOTIDE SEQUENCE [LARGE SCALE GENOMIC DNA]</scope>
    <source>
        <strain evidence="10 11">MSMB1184WGS</strain>
    </source>
</reference>
<dbReference type="NCBIfam" id="NF010068">
    <property type="entry name" value="PRK13548.1"/>
    <property type="match status" value="1"/>
</dbReference>
<dbReference type="InterPro" id="IPR003439">
    <property type="entry name" value="ABC_transporter-like_ATP-bd"/>
</dbReference>
<keyword evidence="4" id="KW-0547">Nucleotide-binding</keyword>
<dbReference type="GO" id="GO:0005524">
    <property type="term" value="F:ATP binding"/>
    <property type="evidence" value="ECO:0007669"/>
    <property type="project" value="UniProtKB-KW"/>
</dbReference>
<evidence type="ECO:0000256" key="1">
    <source>
        <dbReference type="ARBA" id="ARBA00022448"/>
    </source>
</evidence>
<keyword evidence="2" id="KW-1003">Cell membrane</keyword>
<dbReference type="InterPro" id="IPR003593">
    <property type="entry name" value="AAA+_ATPase"/>
</dbReference>
<keyword evidence="1" id="KW-0813">Transport</keyword>
<dbReference type="InterPro" id="IPR027417">
    <property type="entry name" value="P-loop_NTPase"/>
</dbReference>
<protein>
    <submittedName>
        <fullName evidence="10">Hemin importer ATP-binding subunit</fullName>
    </submittedName>
</protein>
<organism evidence="10 11">
    <name type="scientific">Burkholderia cepacia</name>
    <name type="common">Pseudomonas cepacia</name>
    <dbReference type="NCBI Taxonomy" id="292"/>
    <lineage>
        <taxon>Bacteria</taxon>
        <taxon>Pseudomonadati</taxon>
        <taxon>Pseudomonadota</taxon>
        <taxon>Betaproteobacteria</taxon>
        <taxon>Burkholderiales</taxon>
        <taxon>Burkholderiaceae</taxon>
        <taxon>Burkholderia</taxon>
        <taxon>Burkholderia cepacia complex</taxon>
    </lineage>
</organism>
<evidence type="ECO:0000259" key="9">
    <source>
        <dbReference type="PROSITE" id="PS50893"/>
    </source>
</evidence>
<dbReference type="Pfam" id="PF00005">
    <property type="entry name" value="ABC_tran"/>
    <property type="match status" value="1"/>
</dbReference>
<dbReference type="AlphaFoldDB" id="A0A1B4Q3F7"/>
<evidence type="ECO:0000256" key="4">
    <source>
        <dbReference type="ARBA" id="ARBA00022741"/>
    </source>
</evidence>
<name>A0A1B4Q3F7_BURCE</name>
<keyword evidence="7" id="KW-0472">Membrane</keyword>
<keyword evidence="5 10" id="KW-0067">ATP-binding</keyword>
<dbReference type="SUPFAM" id="SSF52540">
    <property type="entry name" value="P-loop containing nucleoside triphosphate hydrolases"/>
    <property type="match status" value="1"/>
</dbReference>
<sequence length="274" mass="29253">MLTAHHLDVARRHNAILRDLSLSIEPGRVTALLGRNGAGKSTLLKTFAGELTGRGSAAGTRVTGDITLNGEPLARIDAPRLACLRAVLPQAAQPAFPFSVDEIVLLGRYPHARRSGATSHRDRDIAWRALERAGADALVGRDVTTLSGGELARVQFARVLAQLWPDDGGDDAAQPRYLLLDEPTAALDLAHQHRLLDTVRSVAREWRLGVLAIVHDPNLAARHADTIAMLADGTIVAHGTPRDVMTPAHVAQCYGFSVKMVETGDGAPPVMVPA</sequence>
<evidence type="ECO:0000256" key="8">
    <source>
        <dbReference type="ARBA" id="ARBA00037066"/>
    </source>
</evidence>
<dbReference type="InterPro" id="IPR017871">
    <property type="entry name" value="ABC_transporter-like_CS"/>
</dbReference>
<evidence type="ECO:0000313" key="10">
    <source>
        <dbReference type="EMBL" id="AOK20700.1"/>
    </source>
</evidence>
<dbReference type="PANTHER" id="PTHR42794">
    <property type="entry name" value="HEMIN IMPORT ATP-BINDING PROTEIN HMUV"/>
    <property type="match status" value="1"/>
</dbReference>
<keyword evidence="6" id="KW-1278">Translocase</keyword>